<dbReference type="Proteomes" id="UP000730161">
    <property type="component" value="Unassembled WGS sequence"/>
</dbReference>
<dbReference type="EMBL" id="JWHL01000004">
    <property type="protein sequence ID" value="MBR1368791.1"/>
    <property type="molecule type" value="Genomic_DNA"/>
</dbReference>
<name>A0A8J7W5Q1_9EURY</name>
<dbReference type="RefSeq" id="WP_211530428.1">
    <property type="nucleotide sequence ID" value="NZ_JWHL01000004.1"/>
</dbReference>
<reference evidence="1" key="1">
    <citation type="submission" date="2014-12" db="EMBL/GenBank/DDBJ databases">
        <authorList>
            <person name="Huang H.-H."/>
            <person name="Chen S.-C."/>
            <person name="Lai M.-C."/>
        </authorList>
    </citation>
    <scope>NUCLEOTIDE SEQUENCE</scope>
    <source>
        <strain evidence="1">K1F9705b</strain>
    </source>
</reference>
<evidence type="ECO:0000313" key="2">
    <source>
        <dbReference type="Proteomes" id="UP000730161"/>
    </source>
</evidence>
<sequence length="179" mass="20005">MPPHCDTRDGPVVTAAKKALETENLNYVLIWIPQESEEELRSIFERTLRARKAGKDSQDVAEDWFFENCIRIHRAGEGAAYTGLKPAGLSEGPIVPRAEKAIDTGDPKETIGFILKAIEEDLTHRFDRVMQKKGYDPDDVAAGRAYIEAFIGWVVYSHHLYTSVTGDGGEHMEKGGHKH</sequence>
<evidence type="ECO:0000313" key="1">
    <source>
        <dbReference type="EMBL" id="MBR1368791.1"/>
    </source>
</evidence>
<protein>
    <submittedName>
        <fullName evidence="1">Uncharacterized protein</fullName>
    </submittedName>
</protein>
<dbReference type="Pfam" id="PF20046">
    <property type="entry name" value="DUF6448"/>
    <property type="match status" value="1"/>
</dbReference>
<proteinExistence type="predicted"/>
<dbReference type="InterPro" id="IPR045613">
    <property type="entry name" value="DUF6448"/>
</dbReference>
<gene>
    <name evidence="1" type="ORF">RJ53_04410</name>
</gene>
<keyword evidence="2" id="KW-1185">Reference proteome</keyword>
<dbReference type="OrthoDB" id="146833at2157"/>
<organism evidence="1 2">
    <name type="scientific">Methanocalculus chunghsingensis</name>
    <dbReference type="NCBI Taxonomy" id="156457"/>
    <lineage>
        <taxon>Archaea</taxon>
        <taxon>Methanobacteriati</taxon>
        <taxon>Methanobacteriota</taxon>
        <taxon>Stenosarchaea group</taxon>
        <taxon>Methanomicrobia</taxon>
        <taxon>Methanomicrobiales</taxon>
        <taxon>Methanocalculaceae</taxon>
        <taxon>Methanocalculus</taxon>
    </lineage>
</organism>
<comment type="caution">
    <text evidence="1">The sequence shown here is derived from an EMBL/GenBank/DDBJ whole genome shotgun (WGS) entry which is preliminary data.</text>
</comment>
<accession>A0A8J7W5Q1</accession>
<dbReference type="AlphaFoldDB" id="A0A8J7W5Q1"/>